<dbReference type="GO" id="GO:0016773">
    <property type="term" value="F:phosphotransferase activity, alcohol group as acceptor"/>
    <property type="evidence" value="ECO:0007669"/>
    <property type="project" value="UniProtKB-ARBA"/>
</dbReference>
<name>A0A964BQN2_9CYAN</name>
<comment type="similarity">
    <text evidence="2">Belongs to the diacylglycerol/lipid kinase family.</text>
</comment>
<dbReference type="GO" id="GO:0008654">
    <property type="term" value="P:phospholipid biosynthetic process"/>
    <property type="evidence" value="ECO:0007669"/>
    <property type="project" value="UniProtKB-KW"/>
</dbReference>
<dbReference type="Gene3D" id="3.40.50.10330">
    <property type="entry name" value="Probable inorganic polyphosphate/atp-NAD kinase, domain 1"/>
    <property type="match status" value="1"/>
</dbReference>
<evidence type="ECO:0000259" key="9">
    <source>
        <dbReference type="PROSITE" id="PS50146"/>
    </source>
</evidence>
<keyword evidence="7" id="KW-0594">Phospholipid biosynthesis</keyword>
<evidence type="ECO:0000256" key="4">
    <source>
        <dbReference type="ARBA" id="ARBA00022741"/>
    </source>
</evidence>
<dbReference type="EMBL" id="JADWDC010000012">
    <property type="protein sequence ID" value="MCC0176738.1"/>
    <property type="molecule type" value="Genomic_DNA"/>
</dbReference>
<dbReference type="Pfam" id="PF19279">
    <property type="entry name" value="YegS_C"/>
    <property type="match status" value="1"/>
</dbReference>
<keyword evidence="4" id="KW-0547">Nucleotide-binding</keyword>
<evidence type="ECO:0000313" key="11">
    <source>
        <dbReference type="Proteomes" id="UP000729733"/>
    </source>
</evidence>
<dbReference type="GO" id="GO:0005524">
    <property type="term" value="F:ATP binding"/>
    <property type="evidence" value="ECO:0007669"/>
    <property type="project" value="UniProtKB-KW"/>
</dbReference>
<dbReference type="Pfam" id="PF00781">
    <property type="entry name" value="DAGK_cat"/>
    <property type="match status" value="1"/>
</dbReference>
<dbReference type="InterPro" id="IPR050187">
    <property type="entry name" value="Lipid_Phosphate_FormReg"/>
</dbReference>
<dbReference type="Gene3D" id="2.60.200.40">
    <property type="match status" value="1"/>
</dbReference>
<evidence type="ECO:0000256" key="5">
    <source>
        <dbReference type="ARBA" id="ARBA00022777"/>
    </source>
</evidence>
<dbReference type="Proteomes" id="UP000729733">
    <property type="component" value="Unassembled WGS sequence"/>
</dbReference>
<dbReference type="SUPFAM" id="SSF111331">
    <property type="entry name" value="NAD kinase/diacylglycerol kinase-like"/>
    <property type="match status" value="1"/>
</dbReference>
<evidence type="ECO:0000256" key="1">
    <source>
        <dbReference type="ARBA" id="ARBA00001946"/>
    </source>
</evidence>
<dbReference type="InterPro" id="IPR017438">
    <property type="entry name" value="ATP-NAD_kinase_N"/>
</dbReference>
<comment type="caution">
    <text evidence="10">The sequence shown here is derived from an EMBL/GenBank/DDBJ whole genome shotgun (WGS) entry which is preliminary data.</text>
</comment>
<keyword evidence="5 10" id="KW-0418">Kinase</keyword>
<keyword evidence="6" id="KW-0067">ATP-binding</keyword>
<dbReference type="GO" id="GO:0001727">
    <property type="term" value="F:lipid kinase activity"/>
    <property type="evidence" value="ECO:0007669"/>
    <property type="project" value="UniProtKB-ARBA"/>
</dbReference>
<protein>
    <submittedName>
        <fullName evidence="10">Sphingosine kinase</fullName>
    </submittedName>
</protein>
<sequence length="432" mass="48886">MKSTVLFEHPLALLPEKPEKSAILISNALFWQEKGEQRQLLLQDVVGVSMSDREESEFPCLLIHAYPYQKNSRVLKEYCFTCASLAGRSLWQQAINNVLVGQPIDAVDRPRYLQVIVNPVSGKQRALKIFDRIRPLFDHSYLNYSVKQTSSSRDIQDFVSNLDLTQVDGLVIVGGDGTVHDAIAGLMNRLDWEKAIRLPLGIIPGGTGNGLSKSLLEFSGEIYDPLNAAFLIAKGKQQSLDLAAIKQNNRNYYSCLSLAWGLISDADIESEKFKFLGSLRFDLYGLFLILLLRTYKGKFSFIPHPDCHQNLQQTTKRKGEWHIIEDDFIFLWAMNVPWAAHDMNVTPYARLNDGAIDVLVMRKGTSRWELLNALLLCGKGKHLDLPHMEYYKVRSFCLEPLTKKGILVVDGELVNYSSVEMQIMPSMVCINN</sequence>
<dbReference type="SMART" id="SM00046">
    <property type="entry name" value="DAGKc"/>
    <property type="match status" value="1"/>
</dbReference>
<dbReference type="InterPro" id="IPR045540">
    <property type="entry name" value="YegS/DAGK_C"/>
</dbReference>
<dbReference type="GO" id="GO:0005737">
    <property type="term" value="C:cytoplasm"/>
    <property type="evidence" value="ECO:0007669"/>
    <property type="project" value="TreeGrafter"/>
</dbReference>
<proteinExistence type="inferred from homology"/>
<evidence type="ECO:0000256" key="7">
    <source>
        <dbReference type="ARBA" id="ARBA00023209"/>
    </source>
</evidence>
<dbReference type="InterPro" id="IPR016064">
    <property type="entry name" value="NAD/diacylglycerol_kinase_sf"/>
</dbReference>
<dbReference type="InterPro" id="IPR001206">
    <property type="entry name" value="Diacylglycerol_kinase_cat_dom"/>
</dbReference>
<evidence type="ECO:0000256" key="8">
    <source>
        <dbReference type="ARBA" id="ARBA00023264"/>
    </source>
</evidence>
<evidence type="ECO:0000313" key="10">
    <source>
        <dbReference type="EMBL" id="MCC0176738.1"/>
    </source>
</evidence>
<keyword evidence="3" id="KW-0808">Transferase</keyword>
<organism evidence="10 11">
    <name type="scientific">Waterburya agarophytonicola KI4</name>
    <dbReference type="NCBI Taxonomy" id="2874699"/>
    <lineage>
        <taxon>Bacteria</taxon>
        <taxon>Bacillati</taxon>
        <taxon>Cyanobacteriota</taxon>
        <taxon>Cyanophyceae</taxon>
        <taxon>Pleurocapsales</taxon>
        <taxon>Hyellaceae</taxon>
        <taxon>Waterburya</taxon>
        <taxon>Waterburya agarophytonicola</taxon>
    </lineage>
</organism>
<evidence type="ECO:0000256" key="2">
    <source>
        <dbReference type="ARBA" id="ARBA00005983"/>
    </source>
</evidence>
<keyword evidence="11" id="KW-1185">Reference proteome</keyword>
<evidence type="ECO:0000256" key="3">
    <source>
        <dbReference type="ARBA" id="ARBA00022679"/>
    </source>
</evidence>
<reference evidence="10" key="1">
    <citation type="journal article" date="2021" name="Antonie Van Leeuwenhoek">
        <title>Draft genome and description of Waterburya agarophytonicola gen. nov. sp. nov. (Pleurocapsales, Cyanobacteria): a seaweed symbiont.</title>
        <authorList>
            <person name="Bonthond G."/>
            <person name="Shalygin S."/>
            <person name="Bayer T."/>
            <person name="Weinberger F."/>
        </authorList>
    </citation>
    <scope>NUCLEOTIDE SEQUENCE</scope>
    <source>
        <strain evidence="10">KI4</strain>
    </source>
</reference>
<dbReference type="RefSeq" id="WP_229639776.1">
    <property type="nucleotide sequence ID" value="NZ_JADWDC010000012.1"/>
</dbReference>
<keyword evidence="7" id="KW-0443">Lipid metabolism</keyword>
<gene>
    <name evidence="10" type="ORF">I4641_07075</name>
</gene>
<feature type="domain" description="DAGKc" evidence="9">
    <location>
        <begin position="108"/>
        <end position="249"/>
    </location>
</feature>
<dbReference type="GO" id="GO:0016020">
    <property type="term" value="C:membrane"/>
    <property type="evidence" value="ECO:0007669"/>
    <property type="project" value="TreeGrafter"/>
</dbReference>
<dbReference type="PANTHER" id="PTHR12358:SF31">
    <property type="entry name" value="ACYLGLYCEROL KINASE, MITOCHONDRIAL"/>
    <property type="match status" value="1"/>
</dbReference>
<dbReference type="PROSITE" id="PS50146">
    <property type="entry name" value="DAGK"/>
    <property type="match status" value="1"/>
</dbReference>
<evidence type="ECO:0000256" key="6">
    <source>
        <dbReference type="ARBA" id="ARBA00022840"/>
    </source>
</evidence>
<keyword evidence="8" id="KW-1208">Phospholipid metabolism</keyword>
<dbReference type="AlphaFoldDB" id="A0A964BQN2"/>
<dbReference type="GO" id="GO:0046512">
    <property type="term" value="P:sphingosine biosynthetic process"/>
    <property type="evidence" value="ECO:0007669"/>
    <property type="project" value="TreeGrafter"/>
</dbReference>
<keyword evidence="7" id="KW-0444">Lipid biosynthesis</keyword>
<comment type="cofactor">
    <cofactor evidence="1">
        <name>Mg(2+)</name>
        <dbReference type="ChEBI" id="CHEBI:18420"/>
    </cofactor>
</comment>
<dbReference type="PANTHER" id="PTHR12358">
    <property type="entry name" value="SPHINGOSINE KINASE"/>
    <property type="match status" value="1"/>
</dbReference>
<accession>A0A964BQN2</accession>